<reference evidence="1" key="1">
    <citation type="submission" date="2022-10" db="EMBL/GenBank/DDBJ databases">
        <title>The complete genomes of actinobacterial strains from the NBC collection.</title>
        <authorList>
            <person name="Joergensen T.S."/>
            <person name="Alvarez Arevalo M."/>
            <person name="Sterndorff E.B."/>
            <person name="Faurdal D."/>
            <person name="Vuksanovic O."/>
            <person name="Mourched A.-S."/>
            <person name="Charusanti P."/>
            <person name="Shaw S."/>
            <person name="Blin K."/>
            <person name="Weber T."/>
        </authorList>
    </citation>
    <scope>NUCLEOTIDE SEQUENCE</scope>
    <source>
        <strain evidence="1">NBC_00254</strain>
    </source>
</reference>
<evidence type="ECO:0000313" key="1">
    <source>
        <dbReference type="EMBL" id="WUP74240.1"/>
    </source>
</evidence>
<gene>
    <name evidence="1" type="ORF">OG913_33505</name>
</gene>
<proteinExistence type="predicted"/>
<keyword evidence="2" id="KW-1185">Reference proteome</keyword>
<accession>A0ABZ1SR30</accession>
<dbReference type="Proteomes" id="UP001432011">
    <property type="component" value="Chromosome"/>
</dbReference>
<dbReference type="EMBL" id="CP108085">
    <property type="protein sequence ID" value="WUP74240.1"/>
    <property type="molecule type" value="Genomic_DNA"/>
</dbReference>
<evidence type="ECO:0000313" key="2">
    <source>
        <dbReference type="Proteomes" id="UP001432011"/>
    </source>
</evidence>
<dbReference type="RefSeq" id="WP_205830891.1">
    <property type="nucleotide sequence ID" value="NZ_CP108085.1"/>
</dbReference>
<organism evidence="1 2">
    <name type="scientific">Microbispora hainanensis</name>
    <dbReference type="NCBI Taxonomy" id="568844"/>
    <lineage>
        <taxon>Bacteria</taxon>
        <taxon>Bacillati</taxon>
        <taxon>Actinomycetota</taxon>
        <taxon>Actinomycetes</taxon>
        <taxon>Streptosporangiales</taxon>
        <taxon>Streptosporangiaceae</taxon>
        <taxon>Microbispora</taxon>
    </lineage>
</organism>
<name>A0ABZ1SR30_9ACTN</name>
<sequence>MSPKRGDAVAPPAVGDEWHLRFATSEAAKGWSDLCAEAAGNTGAVSRRYARTRCHRRTRTGNTGFVAAWPSERLAVHRVVAAASYRGRKR</sequence>
<protein>
    <submittedName>
        <fullName evidence="1">Uncharacterized protein</fullName>
    </submittedName>
</protein>